<dbReference type="EMBL" id="LAZR01014275">
    <property type="protein sequence ID" value="KKM18188.1"/>
    <property type="molecule type" value="Genomic_DNA"/>
</dbReference>
<protein>
    <submittedName>
        <fullName evidence="1">Uncharacterized protein</fullName>
    </submittedName>
</protein>
<dbReference type="AlphaFoldDB" id="A0A0F9K7Y1"/>
<comment type="caution">
    <text evidence="1">The sequence shown here is derived from an EMBL/GenBank/DDBJ whole genome shotgun (WGS) entry which is preliminary data.</text>
</comment>
<gene>
    <name evidence="1" type="ORF">LCGC14_1668180</name>
</gene>
<evidence type="ECO:0000313" key="1">
    <source>
        <dbReference type="EMBL" id="KKM18188.1"/>
    </source>
</evidence>
<name>A0A0F9K7Y1_9ZZZZ</name>
<reference evidence="1" key="1">
    <citation type="journal article" date="2015" name="Nature">
        <title>Complex archaea that bridge the gap between prokaryotes and eukaryotes.</title>
        <authorList>
            <person name="Spang A."/>
            <person name="Saw J.H."/>
            <person name="Jorgensen S.L."/>
            <person name="Zaremba-Niedzwiedzka K."/>
            <person name="Martijn J."/>
            <person name="Lind A.E."/>
            <person name="van Eijk R."/>
            <person name="Schleper C."/>
            <person name="Guy L."/>
            <person name="Ettema T.J."/>
        </authorList>
    </citation>
    <scope>NUCLEOTIDE SEQUENCE</scope>
</reference>
<sequence length="80" mass="9089">MGSFQPYNVLLCSRCQSFTMNPDRHRRELGMGHGEAYIGNCSGWNQDVRILDSDGGCGREMDCPYYKLKSKGMVRRSIHA</sequence>
<organism evidence="1">
    <name type="scientific">marine sediment metagenome</name>
    <dbReference type="NCBI Taxonomy" id="412755"/>
    <lineage>
        <taxon>unclassified sequences</taxon>
        <taxon>metagenomes</taxon>
        <taxon>ecological metagenomes</taxon>
    </lineage>
</organism>
<accession>A0A0F9K7Y1</accession>
<proteinExistence type="predicted"/>